<keyword evidence="3" id="KW-0732">Signal</keyword>
<gene>
    <name evidence="4" type="ORF">GCM10009547_15310</name>
</gene>
<feature type="chain" id="PRO_5046571158" evidence="3">
    <location>
        <begin position="24"/>
        <end position="356"/>
    </location>
</feature>
<name>A0ABN1GM69_9ACTN</name>
<feature type="compositionally biased region" description="Basic and acidic residues" evidence="1">
    <location>
        <begin position="286"/>
        <end position="325"/>
    </location>
</feature>
<keyword evidence="5" id="KW-1185">Reference proteome</keyword>
<feature type="region of interest" description="Disordered" evidence="1">
    <location>
        <begin position="277"/>
        <end position="326"/>
    </location>
</feature>
<evidence type="ECO:0000256" key="1">
    <source>
        <dbReference type="SAM" id="MobiDB-lite"/>
    </source>
</evidence>
<accession>A0ABN1GM69</accession>
<feature type="signal peptide" evidence="3">
    <location>
        <begin position="1"/>
        <end position="23"/>
    </location>
</feature>
<protein>
    <submittedName>
        <fullName evidence="4">Uncharacterized protein</fullName>
    </submittedName>
</protein>
<sequence>MKRALAGLAALTVVGLAAGVADAADKERMFQFQDDRITESSGLAASMKHSGIVYTHNDSDAGPDVYAVDDSTGETVAVLTLNGAPARDWEAMTRCVTDKTLWVGDIGDNIDAWKTYRLYRIPEPDTLKTGNVEFTQYDIRYADGQARDAEALLCDPRTGRLYIVSKENESKAGVYRGPATMKAGAVNTFMRIASAPAGVTDGAFFADGRFAVLRGYFEARIVTPNAGWKTAVKFTPPIQMQGESVAESADGKDLLFGSEGIGSTVWRVPIPEDVKKLPNSSVSAQDAKDAAKDAKDKGRKAADDAKKAGRDAAKDTSDDIKRVNDEGIPGVDGQMVALFSALGLGLLVLVLATRRD</sequence>
<keyword evidence="2" id="KW-0812">Transmembrane</keyword>
<evidence type="ECO:0000313" key="4">
    <source>
        <dbReference type="EMBL" id="GAA0614403.1"/>
    </source>
</evidence>
<proteinExistence type="predicted"/>
<comment type="caution">
    <text evidence="4">The sequence shown here is derived from an EMBL/GenBank/DDBJ whole genome shotgun (WGS) entry which is preliminary data.</text>
</comment>
<evidence type="ECO:0000256" key="2">
    <source>
        <dbReference type="SAM" id="Phobius"/>
    </source>
</evidence>
<keyword evidence="2" id="KW-1133">Transmembrane helix</keyword>
<keyword evidence="2" id="KW-0472">Membrane</keyword>
<reference evidence="4 5" key="1">
    <citation type="journal article" date="2019" name="Int. J. Syst. Evol. Microbiol.">
        <title>The Global Catalogue of Microorganisms (GCM) 10K type strain sequencing project: providing services to taxonomists for standard genome sequencing and annotation.</title>
        <authorList>
            <consortium name="The Broad Institute Genomics Platform"/>
            <consortium name="The Broad Institute Genome Sequencing Center for Infectious Disease"/>
            <person name="Wu L."/>
            <person name="Ma J."/>
        </authorList>
    </citation>
    <scope>NUCLEOTIDE SEQUENCE [LARGE SCALE GENOMIC DNA]</scope>
    <source>
        <strain evidence="4 5">JCM 10671</strain>
    </source>
</reference>
<dbReference type="SUPFAM" id="SSF50969">
    <property type="entry name" value="YVTN repeat-like/Quinoprotein amine dehydrogenase"/>
    <property type="match status" value="1"/>
</dbReference>
<dbReference type="EMBL" id="BAAAHE010000011">
    <property type="protein sequence ID" value="GAA0614403.1"/>
    <property type="molecule type" value="Genomic_DNA"/>
</dbReference>
<dbReference type="RefSeq" id="WP_344603280.1">
    <property type="nucleotide sequence ID" value="NZ_BAAAHE010000011.1"/>
</dbReference>
<evidence type="ECO:0000313" key="5">
    <source>
        <dbReference type="Proteomes" id="UP001500957"/>
    </source>
</evidence>
<dbReference type="Proteomes" id="UP001500957">
    <property type="component" value="Unassembled WGS sequence"/>
</dbReference>
<evidence type="ECO:0000256" key="3">
    <source>
        <dbReference type="SAM" id="SignalP"/>
    </source>
</evidence>
<dbReference type="InterPro" id="IPR011044">
    <property type="entry name" value="Quino_amine_DH_bsu"/>
</dbReference>
<organism evidence="4 5">
    <name type="scientific">Sporichthya brevicatena</name>
    <dbReference type="NCBI Taxonomy" id="171442"/>
    <lineage>
        <taxon>Bacteria</taxon>
        <taxon>Bacillati</taxon>
        <taxon>Actinomycetota</taxon>
        <taxon>Actinomycetes</taxon>
        <taxon>Sporichthyales</taxon>
        <taxon>Sporichthyaceae</taxon>
        <taxon>Sporichthya</taxon>
    </lineage>
</organism>
<feature type="transmembrane region" description="Helical" evidence="2">
    <location>
        <begin position="335"/>
        <end position="353"/>
    </location>
</feature>